<evidence type="ECO:0000313" key="4">
    <source>
        <dbReference type="Ensembl" id="ENSPEMP00000019706.1"/>
    </source>
</evidence>
<dbReference type="RefSeq" id="XP_006974640.1">
    <property type="nucleotide sequence ID" value="XM_006974578.3"/>
</dbReference>
<protein>
    <submittedName>
        <fullName evidence="4">Somatomedin B domain containing 1</fullName>
    </submittedName>
</protein>
<gene>
    <name evidence="4" type="primary">LOC102924201</name>
</gene>
<dbReference type="GeneTree" id="ENSGT00680000101538"/>
<sequence length="142" mass="15678">MWLVFLLLLWLGPVIPKRKTGSCTQPQPLCCPGTNYHCKRGSCYCDEFCRALSDCCSDHRAFCNPGDLHAGSLPPMAQMDAVTDRATHTPKVVLQLVLRMRGPIDSASSTQDWVQSVVLQLLHSSVPRRPLSMTVKGIRKGA</sequence>
<dbReference type="OrthoDB" id="98591at2759"/>
<feature type="chain" id="PRO_5044634878" evidence="2">
    <location>
        <begin position="17"/>
        <end position="142"/>
    </location>
</feature>
<evidence type="ECO:0000259" key="3">
    <source>
        <dbReference type="PROSITE" id="PS50958"/>
    </source>
</evidence>
<dbReference type="Ensembl" id="ENSPEMT00000024048.2">
    <property type="protein sequence ID" value="ENSPEMP00000019706.1"/>
    <property type="gene ID" value="ENSPEMG00000017909.2"/>
</dbReference>
<dbReference type="GeneID" id="102924201"/>
<dbReference type="Proteomes" id="UP000694547">
    <property type="component" value="Chromosome 12"/>
</dbReference>
<proteinExistence type="predicted"/>
<name>A0A6I9L0J8_PERMB</name>
<feature type="domain" description="SMB" evidence="3">
    <location>
        <begin position="19"/>
        <end position="67"/>
    </location>
</feature>
<reference evidence="4" key="2">
    <citation type="submission" date="2025-08" db="UniProtKB">
        <authorList>
            <consortium name="Ensembl"/>
        </authorList>
    </citation>
    <scope>IDENTIFICATION</scope>
</reference>
<evidence type="ECO:0000256" key="2">
    <source>
        <dbReference type="SAM" id="SignalP"/>
    </source>
</evidence>
<keyword evidence="2" id="KW-0732">Signal</keyword>
<organism evidence="4 5">
    <name type="scientific">Peromyscus maniculatus bairdii</name>
    <name type="common">Prairie deer mouse</name>
    <dbReference type="NCBI Taxonomy" id="230844"/>
    <lineage>
        <taxon>Eukaryota</taxon>
        <taxon>Metazoa</taxon>
        <taxon>Chordata</taxon>
        <taxon>Craniata</taxon>
        <taxon>Vertebrata</taxon>
        <taxon>Euteleostomi</taxon>
        <taxon>Mammalia</taxon>
        <taxon>Eutheria</taxon>
        <taxon>Euarchontoglires</taxon>
        <taxon>Glires</taxon>
        <taxon>Rodentia</taxon>
        <taxon>Myomorpha</taxon>
        <taxon>Muroidea</taxon>
        <taxon>Cricetidae</taxon>
        <taxon>Neotominae</taxon>
        <taxon>Peromyscus</taxon>
    </lineage>
</organism>
<evidence type="ECO:0000313" key="5">
    <source>
        <dbReference type="Proteomes" id="UP000694547"/>
    </source>
</evidence>
<accession>A0A6I9L0J8</accession>
<keyword evidence="5" id="KW-1185">Reference proteome</keyword>
<evidence type="ECO:0000256" key="1">
    <source>
        <dbReference type="ARBA" id="ARBA00023157"/>
    </source>
</evidence>
<dbReference type="InterPro" id="IPR001212">
    <property type="entry name" value="Somatomedin_B_dom"/>
</dbReference>
<dbReference type="PROSITE" id="PS50958">
    <property type="entry name" value="SMB_2"/>
    <property type="match status" value="1"/>
</dbReference>
<feature type="signal peptide" evidence="2">
    <location>
        <begin position="1"/>
        <end position="16"/>
    </location>
</feature>
<keyword evidence="1" id="KW-1015">Disulfide bond</keyword>
<reference evidence="4" key="3">
    <citation type="submission" date="2025-09" db="UniProtKB">
        <authorList>
            <consortium name="Ensembl"/>
        </authorList>
    </citation>
    <scope>IDENTIFICATION</scope>
</reference>
<dbReference type="AlphaFoldDB" id="A0A6I9L0J8"/>
<reference evidence="4 5" key="1">
    <citation type="submission" date="2018-10" db="EMBL/GenBank/DDBJ databases">
        <title>Improved assembly of the deer mouse Peromyscus maniculatus genome.</title>
        <authorList>
            <person name="Lassance J.-M."/>
            <person name="Hoekstra H.E."/>
        </authorList>
    </citation>
    <scope>NUCLEOTIDE SEQUENCE [LARGE SCALE GENOMIC DNA]</scope>
</reference>